<dbReference type="InterPro" id="IPR050498">
    <property type="entry name" value="Ycf3"/>
</dbReference>
<reference evidence="4" key="1">
    <citation type="journal article" date="2014" name="Int. J. Syst. Evol. Microbiol.">
        <title>Complete genome sequence of Corynebacterium casei LMG S-19264T (=DSM 44701T), isolated from a smear-ripened cheese.</title>
        <authorList>
            <consortium name="US DOE Joint Genome Institute (JGI-PGF)"/>
            <person name="Walter F."/>
            <person name="Albersmeier A."/>
            <person name="Kalinowski J."/>
            <person name="Ruckert C."/>
        </authorList>
    </citation>
    <scope>NUCLEOTIDE SEQUENCE</scope>
    <source>
        <strain evidence="4">VKM B-1513</strain>
    </source>
</reference>
<dbReference type="Pfam" id="PF13432">
    <property type="entry name" value="TPR_16"/>
    <property type="match status" value="3"/>
</dbReference>
<keyword evidence="5" id="KW-1185">Reference proteome</keyword>
<name>A0A9W6IID7_9PROT</name>
<evidence type="ECO:0000256" key="2">
    <source>
        <dbReference type="ARBA" id="ARBA00022803"/>
    </source>
</evidence>
<dbReference type="Pfam" id="PF13759">
    <property type="entry name" value="2OG-FeII_Oxy_5"/>
    <property type="match status" value="1"/>
</dbReference>
<dbReference type="Pfam" id="PF14559">
    <property type="entry name" value="TPR_19"/>
    <property type="match status" value="1"/>
</dbReference>
<reference evidence="4" key="2">
    <citation type="submission" date="2023-01" db="EMBL/GenBank/DDBJ databases">
        <authorList>
            <person name="Sun Q."/>
            <person name="Evtushenko L."/>
        </authorList>
    </citation>
    <scope>NUCLEOTIDE SEQUENCE</scope>
    <source>
        <strain evidence="4">VKM B-1513</strain>
    </source>
</reference>
<evidence type="ECO:0008006" key="6">
    <source>
        <dbReference type="Google" id="ProtNLM"/>
    </source>
</evidence>
<dbReference type="AlphaFoldDB" id="A0A9W6IID7"/>
<evidence type="ECO:0000256" key="1">
    <source>
        <dbReference type="ARBA" id="ARBA00022737"/>
    </source>
</evidence>
<sequence>MSADLQLAMQLLQSGRAGEAEARLDAVIATRPDDVEALHLRGVVRGRLGRFAAGIADLEAALERHHQPFAVLGNLGNLKRRAGDLAGAVEAYRAALARKPDFADAMTNLAITLSDLGRSEEAEAAFRDVLKAVPDSTAALNGLGNLRSRAGDEAGALDFYSRAIDATPRAAMPRINRGSVLRSVNRLADSLQDLDTACRLSPGQAEAHFQRGHTLRTLGRTAEAREAYWQASRCAPLRADIHRDLASLLWELGEGRGATAALDSVLASQADPELAYTKARVLLRTGYPDDALEALEVALGSEPAHARALALRGEIRSKQGDGEAGLADLRAALAASGGDDFEIRHQLVEACLTHGRIEEAVDALRADPPAEHLQKHVALQATAWRCAGDDRYTRLYDYDRLTAKRFIDTPAGYTSLDAFNEALAERIAALHATQAQPIEQTLFGGTQSPGRLWDSDDPVIQALARALQAAAQRFVADLPDDPEHPFLARKSDRLKLTGAWSVRLRSGGGHVDHIHPAGWISASYYVHVPETVLRGERAGWLRLGAPGLPGLDLPAERYICPEAGAAIFFPSYMWHGVEPFESEDVRVTAPFDLLPE</sequence>
<dbReference type="InterPro" id="IPR012668">
    <property type="entry name" value="CHP02466"/>
</dbReference>
<dbReference type="SUPFAM" id="SSF48452">
    <property type="entry name" value="TPR-like"/>
    <property type="match status" value="2"/>
</dbReference>
<dbReference type="Gene3D" id="1.25.40.10">
    <property type="entry name" value="Tetratricopeptide repeat domain"/>
    <property type="match status" value="3"/>
</dbReference>
<dbReference type="EMBL" id="BSFE01000001">
    <property type="protein sequence ID" value="GLK50897.1"/>
    <property type="molecule type" value="Genomic_DNA"/>
</dbReference>
<proteinExistence type="predicted"/>
<keyword evidence="1" id="KW-0677">Repeat</keyword>
<dbReference type="PANTHER" id="PTHR44858">
    <property type="entry name" value="TETRATRICOPEPTIDE REPEAT PROTEIN 6"/>
    <property type="match status" value="1"/>
</dbReference>
<feature type="repeat" description="TPR" evidence="3">
    <location>
        <begin position="137"/>
        <end position="170"/>
    </location>
</feature>
<dbReference type="InterPro" id="IPR019734">
    <property type="entry name" value="TPR_rpt"/>
</dbReference>
<feature type="repeat" description="TPR" evidence="3">
    <location>
        <begin position="103"/>
        <end position="136"/>
    </location>
</feature>
<protein>
    <recommendedName>
        <fullName evidence="6">Tfp pilus assembly protein PilF</fullName>
    </recommendedName>
</protein>
<comment type="caution">
    <text evidence="4">The sequence shown here is derived from an EMBL/GenBank/DDBJ whole genome shotgun (WGS) entry which is preliminary data.</text>
</comment>
<evidence type="ECO:0000313" key="4">
    <source>
        <dbReference type="EMBL" id="GLK50897.1"/>
    </source>
</evidence>
<dbReference type="PROSITE" id="PS50005">
    <property type="entry name" value="TPR"/>
    <property type="match status" value="3"/>
</dbReference>
<accession>A0A9W6IID7</accession>
<dbReference type="PANTHER" id="PTHR44858:SF1">
    <property type="entry name" value="UDP-N-ACETYLGLUCOSAMINE--PEPTIDE N-ACETYLGLUCOSAMINYLTRANSFERASE SPINDLY-RELATED"/>
    <property type="match status" value="1"/>
</dbReference>
<dbReference type="SMART" id="SM00028">
    <property type="entry name" value="TPR"/>
    <property type="match status" value="8"/>
</dbReference>
<organism evidence="4 5">
    <name type="scientific">Maricaulis virginensis</name>
    <dbReference type="NCBI Taxonomy" id="144022"/>
    <lineage>
        <taxon>Bacteria</taxon>
        <taxon>Pseudomonadati</taxon>
        <taxon>Pseudomonadota</taxon>
        <taxon>Alphaproteobacteria</taxon>
        <taxon>Maricaulales</taxon>
        <taxon>Maricaulaceae</taxon>
        <taxon>Maricaulis</taxon>
    </lineage>
</organism>
<dbReference type="RefSeq" id="WP_271185294.1">
    <property type="nucleotide sequence ID" value="NZ_BSFE01000001.1"/>
</dbReference>
<dbReference type="Proteomes" id="UP001143486">
    <property type="component" value="Unassembled WGS sequence"/>
</dbReference>
<feature type="repeat" description="TPR" evidence="3">
    <location>
        <begin position="69"/>
        <end position="102"/>
    </location>
</feature>
<dbReference type="InterPro" id="IPR011990">
    <property type="entry name" value="TPR-like_helical_dom_sf"/>
</dbReference>
<evidence type="ECO:0000313" key="5">
    <source>
        <dbReference type="Proteomes" id="UP001143486"/>
    </source>
</evidence>
<evidence type="ECO:0000256" key="3">
    <source>
        <dbReference type="PROSITE-ProRule" id="PRU00339"/>
    </source>
</evidence>
<keyword evidence="2 3" id="KW-0802">TPR repeat</keyword>
<gene>
    <name evidence="4" type="ORF">GCM10017621_04050</name>
</gene>
<dbReference type="Gene3D" id="2.60.120.620">
    <property type="entry name" value="q2cbj1_9rhob like domain"/>
    <property type="match status" value="1"/>
</dbReference>